<sequence>MEKEDPAGPEKERGPEAMEFGKNDGSWQRMLQKPLGEDSARSDIHHQSFRHFHYQEAEGPREVCSRLHRLCCRWLKPERRSKMEIVDLVVLEQFLAILPPEMESWVRECGPDTTSQAVALAEGFLLSQAEGENQDQQGLLKETEKPPSDTRQDVIFWEITQEGDRDPSSLGMERMQAGDSGPSPLYSGVEADAVQPGQGLVTFEDVAVQFSEEEWALLDPSQRDLLKEVMAENCGNLASLGGYIHFWSRRGWPWMPGEVWELKMTSFSLSFTGSSPFLPPPPPPPGLLRARILTIPILKAGTFPIINPTFHTHVTSVVSVH</sequence>
<evidence type="ECO:0000256" key="4">
    <source>
        <dbReference type="SAM" id="MobiDB-lite"/>
    </source>
</evidence>
<dbReference type="SUPFAM" id="SSF109640">
    <property type="entry name" value="KRAB domain (Kruppel-associated box)"/>
    <property type="match status" value="1"/>
</dbReference>
<dbReference type="PROSITE" id="PS50805">
    <property type="entry name" value="KRAB"/>
    <property type="match status" value="1"/>
</dbReference>
<accession>A0AA97KVL1</accession>
<keyword evidence="2" id="KW-0804">Transcription</keyword>
<dbReference type="PANTHER" id="PTHR45935">
    <property type="entry name" value="PROTEIN ZBED8-RELATED"/>
    <property type="match status" value="1"/>
</dbReference>
<dbReference type="SUPFAM" id="SSF47353">
    <property type="entry name" value="Retrovirus capsid dimerization domain-like"/>
    <property type="match status" value="1"/>
</dbReference>
<dbReference type="CDD" id="cd07936">
    <property type="entry name" value="SCAN"/>
    <property type="match status" value="1"/>
</dbReference>
<dbReference type="RefSeq" id="XP_054831678.1">
    <property type="nucleotide sequence ID" value="XM_054975703.1"/>
</dbReference>
<proteinExistence type="predicted"/>
<dbReference type="SMART" id="SM00349">
    <property type="entry name" value="KRAB"/>
    <property type="match status" value="1"/>
</dbReference>
<feature type="compositionally biased region" description="Basic and acidic residues" evidence="4">
    <location>
        <begin position="1"/>
        <end position="22"/>
    </location>
</feature>
<protein>
    <submittedName>
        <fullName evidence="8">Zinc finger protein 213-like isoform X1</fullName>
    </submittedName>
</protein>
<feature type="domain" description="KRAB" evidence="6">
    <location>
        <begin position="201"/>
        <end position="272"/>
    </location>
</feature>
<dbReference type="AlphaFoldDB" id="A0AA97KVL1"/>
<dbReference type="Proteomes" id="UP001190640">
    <property type="component" value="Chromosome 4"/>
</dbReference>
<dbReference type="FunFam" id="1.10.4020.10:FF:000005">
    <property type="entry name" value="Uncharacterized protein"/>
    <property type="match status" value="1"/>
</dbReference>
<evidence type="ECO:0000256" key="1">
    <source>
        <dbReference type="ARBA" id="ARBA00023015"/>
    </source>
</evidence>
<name>A0AA97KVL1_EUBMA</name>
<evidence type="ECO:0000259" key="6">
    <source>
        <dbReference type="PROSITE" id="PS50805"/>
    </source>
</evidence>
<feature type="domain" description="SCAN box" evidence="5">
    <location>
        <begin position="46"/>
        <end position="124"/>
    </location>
</feature>
<dbReference type="Pfam" id="PF02023">
    <property type="entry name" value="SCAN"/>
    <property type="match status" value="1"/>
</dbReference>
<evidence type="ECO:0000313" key="7">
    <source>
        <dbReference type="Proteomes" id="UP001190640"/>
    </source>
</evidence>
<dbReference type="CDD" id="cd07765">
    <property type="entry name" value="KRAB_A-box"/>
    <property type="match status" value="1"/>
</dbReference>
<dbReference type="InterPro" id="IPR003309">
    <property type="entry name" value="SCAN_dom"/>
</dbReference>
<dbReference type="Gene3D" id="6.10.140.140">
    <property type="match status" value="1"/>
</dbReference>
<dbReference type="SMART" id="SM00431">
    <property type="entry name" value="SCAN"/>
    <property type="match status" value="1"/>
</dbReference>
<dbReference type="GO" id="GO:0006355">
    <property type="term" value="P:regulation of DNA-templated transcription"/>
    <property type="evidence" value="ECO:0007669"/>
    <property type="project" value="InterPro"/>
</dbReference>
<gene>
    <name evidence="8" type="primary">LOC129327213</name>
</gene>
<dbReference type="PROSITE" id="PS50804">
    <property type="entry name" value="SCAN_BOX"/>
    <property type="match status" value="1"/>
</dbReference>
<reference evidence="8" key="1">
    <citation type="submission" date="2025-08" db="UniProtKB">
        <authorList>
            <consortium name="RefSeq"/>
        </authorList>
    </citation>
    <scope>IDENTIFICATION</scope>
    <source>
        <tissue evidence="8">Blood</tissue>
    </source>
</reference>
<dbReference type="Gene3D" id="1.10.4020.10">
    <property type="entry name" value="DNA breaking-rejoining enzymes"/>
    <property type="match status" value="1"/>
</dbReference>
<dbReference type="InterPro" id="IPR036051">
    <property type="entry name" value="KRAB_dom_sf"/>
</dbReference>
<dbReference type="GeneID" id="129327213"/>
<keyword evidence="7" id="KW-1185">Reference proteome</keyword>
<evidence type="ECO:0000313" key="8">
    <source>
        <dbReference type="RefSeq" id="XP_054831678.1"/>
    </source>
</evidence>
<dbReference type="InterPro" id="IPR038269">
    <property type="entry name" value="SCAN_sf"/>
</dbReference>
<organism evidence="7 8">
    <name type="scientific">Eublepharis macularius</name>
    <name type="common">Leopard gecko</name>
    <name type="synonym">Cyrtodactylus macularius</name>
    <dbReference type="NCBI Taxonomy" id="481883"/>
    <lineage>
        <taxon>Eukaryota</taxon>
        <taxon>Metazoa</taxon>
        <taxon>Chordata</taxon>
        <taxon>Craniata</taxon>
        <taxon>Vertebrata</taxon>
        <taxon>Euteleostomi</taxon>
        <taxon>Lepidosauria</taxon>
        <taxon>Squamata</taxon>
        <taxon>Bifurcata</taxon>
        <taxon>Gekkota</taxon>
        <taxon>Eublepharidae</taxon>
        <taxon>Eublepharinae</taxon>
        <taxon>Eublepharis</taxon>
    </lineage>
</organism>
<feature type="region of interest" description="Disordered" evidence="4">
    <location>
        <begin position="1"/>
        <end position="26"/>
    </location>
</feature>
<keyword evidence="3" id="KW-0539">Nucleus</keyword>
<dbReference type="KEGG" id="emc:129327213"/>
<dbReference type="InterPro" id="IPR001909">
    <property type="entry name" value="KRAB"/>
</dbReference>
<evidence type="ECO:0000256" key="2">
    <source>
        <dbReference type="ARBA" id="ARBA00023163"/>
    </source>
</evidence>
<evidence type="ECO:0000256" key="3">
    <source>
        <dbReference type="ARBA" id="ARBA00023242"/>
    </source>
</evidence>
<dbReference type="PANTHER" id="PTHR45935:SF15">
    <property type="entry name" value="SCAN BOX DOMAIN-CONTAINING PROTEIN"/>
    <property type="match status" value="1"/>
</dbReference>
<dbReference type="Pfam" id="PF01352">
    <property type="entry name" value="KRAB"/>
    <property type="match status" value="1"/>
</dbReference>
<dbReference type="InterPro" id="IPR050916">
    <property type="entry name" value="SCAN-C2H2_zinc_finger"/>
</dbReference>
<evidence type="ECO:0000259" key="5">
    <source>
        <dbReference type="PROSITE" id="PS50804"/>
    </source>
</evidence>
<keyword evidence="1" id="KW-0805">Transcription regulation</keyword>